<dbReference type="AlphaFoldDB" id="A0AA36FJ33"/>
<name>A0AA36FJ33_OCTVU</name>
<feature type="domain" description="Paired" evidence="1">
    <location>
        <begin position="2"/>
        <end position="59"/>
    </location>
</feature>
<evidence type="ECO:0000313" key="2">
    <source>
        <dbReference type="EMBL" id="CAI9738904.1"/>
    </source>
</evidence>
<sequence>MKVSGITPLAISRDVRRSGSVVSRVLKPYEETKGFEPKEVTGRQRKTTMRDDRASKVDNNQINAYNTICDALNTA</sequence>
<proteinExistence type="predicted"/>
<dbReference type="EMBL" id="OX597835">
    <property type="protein sequence ID" value="CAI9738904.1"/>
    <property type="molecule type" value="Genomic_DNA"/>
</dbReference>
<dbReference type="GO" id="GO:0003677">
    <property type="term" value="F:DNA binding"/>
    <property type="evidence" value="ECO:0007669"/>
    <property type="project" value="InterPro"/>
</dbReference>
<keyword evidence="3" id="KW-1185">Reference proteome</keyword>
<evidence type="ECO:0000259" key="1">
    <source>
        <dbReference type="Pfam" id="PF00292"/>
    </source>
</evidence>
<dbReference type="Pfam" id="PF00292">
    <property type="entry name" value="PAX"/>
    <property type="match status" value="1"/>
</dbReference>
<gene>
    <name evidence="2" type="ORF">OCTVUL_1B020487</name>
</gene>
<accession>A0AA36FJ33</accession>
<protein>
    <submittedName>
        <fullName evidence="2">---NA</fullName>
    </submittedName>
</protein>
<evidence type="ECO:0000313" key="3">
    <source>
        <dbReference type="Proteomes" id="UP001162480"/>
    </source>
</evidence>
<dbReference type="InterPro" id="IPR001523">
    <property type="entry name" value="Paired_dom"/>
</dbReference>
<dbReference type="Proteomes" id="UP001162480">
    <property type="component" value="Chromosome 22"/>
</dbReference>
<dbReference type="GO" id="GO:0006355">
    <property type="term" value="P:regulation of DNA-templated transcription"/>
    <property type="evidence" value="ECO:0007669"/>
    <property type="project" value="InterPro"/>
</dbReference>
<organism evidence="2 3">
    <name type="scientific">Octopus vulgaris</name>
    <name type="common">Common octopus</name>
    <dbReference type="NCBI Taxonomy" id="6645"/>
    <lineage>
        <taxon>Eukaryota</taxon>
        <taxon>Metazoa</taxon>
        <taxon>Spiralia</taxon>
        <taxon>Lophotrochozoa</taxon>
        <taxon>Mollusca</taxon>
        <taxon>Cephalopoda</taxon>
        <taxon>Coleoidea</taxon>
        <taxon>Octopodiformes</taxon>
        <taxon>Octopoda</taxon>
        <taxon>Incirrata</taxon>
        <taxon>Octopodidae</taxon>
        <taxon>Octopus</taxon>
    </lineage>
</organism>
<reference evidence="2" key="1">
    <citation type="submission" date="2023-08" db="EMBL/GenBank/DDBJ databases">
        <authorList>
            <person name="Alioto T."/>
            <person name="Alioto T."/>
            <person name="Gomez Garrido J."/>
        </authorList>
    </citation>
    <scope>NUCLEOTIDE SEQUENCE</scope>
</reference>